<dbReference type="Proteomes" id="UP000059680">
    <property type="component" value="Chromosome 5"/>
</dbReference>
<dbReference type="eggNOG" id="ENOG502R725">
    <property type="taxonomic scope" value="Eukaryota"/>
</dbReference>
<keyword evidence="2" id="KW-1185">Reference proteome</keyword>
<sequence>VDVGRVGGAEVPVGGRDVPHRDLAGVVELHLERQALGVEVGVALPVLAPVPAHRHPVRLGPLDRHLRHHAAASHVEHRHQLEVVPPAYGEPDAPALLARYPKNADGDDAGLVDGDGGPGRLRHVEVLARRVAPPAGVAFFCVVGRAQVGGRDGDGRAGLAPRGLAGVAGDGVARAAHGAVVEQRRAQRRVV</sequence>
<dbReference type="EMBL" id="AP014961">
    <property type="protein sequence ID" value="BAS93119.1"/>
    <property type="molecule type" value="Genomic_DNA"/>
</dbReference>
<reference evidence="1 2" key="3">
    <citation type="journal article" date="2013" name="Rice">
        <title>Improvement of the Oryza sativa Nipponbare reference genome using next generation sequence and optical map data.</title>
        <authorList>
            <person name="Kawahara Y."/>
            <person name="de la Bastide M."/>
            <person name="Hamilton J.P."/>
            <person name="Kanamori H."/>
            <person name="McCombie W.R."/>
            <person name="Ouyang S."/>
            <person name="Schwartz D.C."/>
            <person name="Tanaka T."/>
            <person name="Wu J."/>
            <person name="Zhou S."/>
            <person name="Childs K.L."/>
            <person name="Davidson R.M."/>
            <person name="Lin H."/>
            <person name="Quesada-Ocampo L."/>
            <person name="Vaillancourt B."/>
            <person name="Sakai H."/>
            <person name="Lee S.S."/>
            <person name="Kim J."/>
            <person name="Numa H."/>
            <person name="Itoh T."/>
            <person name="Buell C.R."/>
            <person name="Matsumoto T."/>
        </authorList>
    </citation>
    <scope>NUCLEOTIDE SEQUENCE [LARGE SCALE GENOMIC DNA]</scope>
    <source>
        <strain evidence="2">cv. Nipponbare</strain>
    </source>
</reference>
<evidence type="ECO:0000313" key="2">
    <source>
        <dbReference type="Proteomes" id="UP000059680"/>
    </source>
</evidence>
<dbReference type="InParanoid" id="A0A0P0WKB5"/>
<dbReference type="AlphaFoldDB" id="A0A0P0WKB5"/>
<name>A0A0P0WKB5_ORYSJ</name>
<organism evidence="1 2">
    <name type="scientific">Oryza sativa subsp. japonica</name>
    <name type="common">Rice</name>
    <dbReference type="NCBI Taxonomy" id="39947"/>
    <lineage>
        <taxon>Eukaryota</taxon>
        <taxon>Viridiplantae</taxon>
        <taxon>Streptophyta</taxon>
        <taxon>Embryophyta</taxon>
        <taxon>Tracheophyta</taxon>
        <taxon>Spermatophyta</taxon>
        <taxon>Magnoliopsida</taxon>
        <taxon>Liliopsida</taxon>
        <taxon>Poales</taxon>
        <taxon>Poaceae</taxon>
        <taxon>BOP clade</taxon>
        <taxon>Oryzoideae</taxon>
        <taxon>Oryzeae</taxon>
        <taxon>Oryzinae</taxon>
        <taxon>Oryza</taxon>
        <taxon>Oryza sativa</taxon>
    </lineage>
</organism>
<gene>
    <name evidence="1" type="ordered locus">Os05g0277100</name>
    <name evidence="1" type="ORF">OSNPB_050277100</name>
</gene>
<dbReference type="Gramene" id="Os05t0277100-00">
    <property type="protein sequence ID" value="Os05t0277100-00"/>
    <property type="gene ID" value="Os05g0277100"/>
</dbReference>
<protein>
    <submittedName>
        <fullName evidence="1">Os05g0277100 protein</fullName>
    </submittedName>
</protein>
<reference evidence="2" key="1">
    <citation type="journal article" date="2005" name="Nature">
        <title>The map-based sequence of the rice genome.</title>
        <authorList>
            <consortium name="International rice genome sequencing project (IRGSP)"/>
            <person name="Matsumoto T."/>
            <person name="Wu J."/>
            <person name="Kanamori H."/>
            <person name="Katayose Y."/>
            <person name="Fujisawa M."/>
            <person name="Namiki N."/>
            <person name="Mizuno H."/>
            <person name="Yamamoto K."/>
            <person name="Antonio B.A."/>
            <person name="Baba T."/>
            <person name="Sakata K."/>
            <person name="Nagamura Y."/>
            <person name="Aoki H."/>
            <person name="Arikawa K."/>
            <person name="Arita K."/>
            <person name="Bito T."/>
            <person name="Chiden Y."/>
            <person name="Fujitsuka N."/>
            <person name="Fukunaka R."/>
            <person name="Hamada M."/>
            <person name="Harada C."/>
            <person name="Hayashi A."/>
            <person name="Hijishita S."/>
            <person name="Honda M."/>
            <person name="Hosokawa S."/>
            <person name="Ichikawa Y."/>
            <person name="Idonuma A."/>
            <person name="Iijima M."/>
            <person name="Ikeda M."/>
            <person name="Ikeno M."/>
            <person name="Ito K."/>
            <person name="Ito S."/>
            <person name="Ito T."/>
            <person name="Ito Y."/>
            <person name="Ito Y."/>
            <person name="Iwabuchi A."/>
            <person name="Kamiya K."/>
            <person name="Karasawa W."/>
            <person name="Kurita K."/>
            <person name="Katagiri S."/>
            <person name="Kikuta A."/>
            <person name="Kobayashi H."/>
            <person name="Kobayashi N."/>
            <person name="Machita K."/>
            <person name="Maehara T."/>
            <person name="Masukawa M."/>
            <person name="Mizubayashi T."/>
            <person name="Mukai Y."/>
            <person name="Nagasaki H."/>
            <person name="Nagata Y."/>
            <person name="Naito S."/>
            <person name="Nakashima M."/>
            <person name="Nakama Y."/>
            <person name="Nakamichi Y."/>
            <person name="Nakamura M."/>
            <person name="Meguro A."/>
            <person name="Negishi M."/>
            <person name="Ohta I."/>
            <person name="Ohta T."/>
            <person name="Okamoto M."/>
            <person name="Ono N."/>
            <person name="Saji S."/>
            <person name="Sakaguchi M."/>
            <person name="Sakai K."/>
            <person name="Shibata M."/>
            <person name="Shimokawa T."/>
            <person name="Song J."/>
            <person name="Takazaki Y."/>
            <person name="Terasawa K."/>
            <person name="Tsugane M."/>
            <person name="Tsuji K."/>
            <person name="Ueda S."/>
            <person name="Waki K."/>
            <person name="Yamagata H."/>
            <person name="Yamamoto M."/>
            <person name="Yamamoto S."/>
            <person name="Yamane H."/>
            <person name="Yoshiki S."/>
            <person name="Yoshihara R."/>
            <person name="Yukawa K."/>
            <person name="Zhong H."/>
            <person name="Yano M."/>
            <person name="Yuan Q."/>
            <person name="Ouyang S."/>
            <person name="Liu J."/>
            <person name="Jones K.M."/>
            <person name="Gansberger K."/>
            <person name="Moffat K."/>
            <person name="Hill J."/>
            <person name="Bera J."/>
            <person name="Fadrosh D."/>
            <person name="Jin S."/>
            <person name="Johri S."/>
            <person name="Kim M."/>
            <person name="Overton L."/>
            <person name="Reardon M."/>
            <person name="Tsitrin T."/>
            <person name="Vuong H."/>
            <person name="Weaver B."/>
            <person name="Ciecko A."/>
            <person name="Tallon L."/>
            <person name="Jackson J."/>
            <person name="Pai G."/>
            <person name="Aken S.V."/>
            <person name="Utterback T."/>
            <person name="Reidmuller S."/>
            <person name="Feldblyum T."/>
            <person name="Hsiao J."/>
            <person name="Zismann V."/>
            <person name="Iobst S."/>
            <person name="de Vazeille A.R."/>
            <person name="Buell C.R."/>
            <person name="Ying K."/>
            <person name="Li Y."/>
            <person name="Lu T."/>
            <person name="Huang Y."/>
            <person name="Zhao Q."/>
            <person name="Feng Q."/>
            <person name="Zhang L."/>
            <person name="Zhu J."/>
            <person name="Weng Q."/>
            <person name="Mu J."/>
            <person name="Lu Y."/>
            <person name="Fan D."/>
            <person name="Liu Y."/>
            <person name="Guan J."/>
            <person name="Zhang Y."/>
            <person name="Yu S."/>
            <person name="Liu X."/>
            <person name="Zhang Y."/>
            <person name="Hong G."/>
            <person name="Han B."/>
            <person name="Choisne N."/>
            <person name="Demange N."/>
            <person name="Orjeda G."/>
            <person name="Samain S."/>
            <person name="Cattolico L."/>
            <person name="Pelletier E."/>
            <person name="Couloux A."/>
            <person name="Segurens B."/>
            <person name="Wincker P."/>
            <person name="D'Hont A."/>
            <person name="Scarpelli C."/>
            <person name="Weissenbach J."/>
            <person name="Salanoubat M."/>
            <person name="Quetier F."/>
            <person name="Yu Y."/>
            <person name="Kim H.R."/>
            <person name="Rambo T."/>
            <person name="Currie J."/>
            <person name="Collura K."/>
            <person name="Luo M."/>
            <person name="Yang T."/>
            <person name="Ammiraju J.S.S."/>
            <person name="Engler F."/>
            <person name="Soderlund C."/>
            <person name="Wing R.A."/>
            <person name="Palmer L.E."/>
            <person name="de la Bastide M."/>
            <person name="Spiegel L."/>
            <person name="Nascimento L."/>
            <person name="Zutavern T."/>
            <person name="O'Shaughnessy A."/>
            <person name="Dike S."/>
            <person name="Dedhia N."/>
            <person name="Preston R."/>
            <person name="Balija V."/>
            <person name="McCombie W.R."/>
            <person name="Chow T."/>
            <person name="Chen H."/>
            <person name="Chung M."/>
            <person name="Chen C."/>
            <person name="Shaw J."/>
            <person name="Wu H."/>
            <person name="Hsiao K."/>
            <person name="Chao Y."/>
            <person name="Chu M."/>
            <person name="Cheng C."/>
            <person name="Hour A."/>
            <person name="Lee P."/>
            <person name="Lin S."/>
            <person name="Lin Y."/>
            <person name="Liou J."/>
            <person name="Liu S."/>
            <person name="Hsing Y."/>
            <person name="Raghuvanshi S."/>
            <person name="Mohanty A."/>
            <person name="Bharti A.K."/>
            <person name="Gaur A."/>
            <person name="Gupta V."/>
            <person name="Kumar D."/>
            <person name="Ravi V."/>
            <person name="Vij S."/>
            <person name="Kapur A."/>
            <person name="Khurana P."/>
            <person name="Khurana P."/>
            <person name="Khurana J.P."/>
            <person name="Tyagi A.K."/>
            <person name="Gaikwad K."/>
            <person name="Singh A."/>
            <person name="Dalal V."/>
            <person name="Srivastava S."/>
            <person name="Dixit A."/>
            <person name="Pal A.K."/>
            <person name="Ghazi I.A."/>
            <person name="Yadav M."/>
            <person name="Pandit A."/>
            <person name="Bhargava A."/>
            <person name="Sureshbabu K."/>
            <person name="Batra K."/>
            <person name="Sharma T.R."/>
            <person name="Mohapatra T."/>
            <person name="Singh N.K."/>
            <person name="Messing J."/>
            <person name="Nelson A.B."/>
            <person name="Fuks G."/>
            <person name="Kavchok S."/>
            <person name="Keizer G."/>
            <person name="Linton E."/>
            <person name="Llaca V."/>
            <person name="Song R."/>
            <person name="Tanyolac B."/>
            <person name="Young S."/>
            <person name="Ho-Il K."/>
            <person name="Hahn J.H."/>
            <person name="Sangsakoo G."/>
            <person name="Vanavichit A."/>
            <person name="de Mattos Luiz.A.T."/>
            <person name="Zimmer P.D."/>
            <person name="Malone G."/>
            <person name="Dellagostin O."/>
            <person name="de Oliveira A.C."/>
            <person name="Bevan M."/>
            <person name="Bancroft I."/>
            <person name="Minx P."/>
            <person name="Cordum H."/>
            <person name="Wilson R."/>
            <person name="Cheng Z."/>
            <person name="Jin W."/>
            <person name="Jiang J."/>
            <person name="Leong S.A."/>
            <person name="Iwama H."/>
            <person name="Gojobori T."/>
            <person name="Itoh T."/>
            <person name="Niimura Y."/>
            <person name="Fujii Y."/>
            <person name="Habara T."/>
            <person name="Sakai H."/>
            <person name="Sato Y."/>
            <person name="Wilson G."/>
            <person name="Kumar K."/>
            <person name="McCouch S."/>
            <person name="Juretic N."/>
            <person name="Hoen D."/>
            <person name="Wright S."/>
            <person name="Bruskiewich R."/>
            <person name="Bureau T."/>
            <person name="Miyao A."/>
            <person name="Hirochika H."/>
            <person name="Nishikawa T."/>
            <person name="Kadowaki K."/>
            <person name="Sugiura M."/>
            <person name="Burr B."/>
            <person name="Sasaki T."/>
        </authorList>
    </citation>
    <scope>NUCLEOTIDE SEQUENCE [LARGE SCALE GENOMIC DNA]</scope>
    <source>
        <strain evidence="2">cv. Nipponbare</strain>
    </source>
</reference>
<reference evidence="1 2" key="2">
    <citation type="journal article" date="2013" name="Plant Cell Physiol.">
        <title>Rice Annotation Project Database (RAP-DB): an integrative and interactive database for rice genomics.</title>
        <authorList>
            <person name="Sakai H."/>
            <person name="Lee S.S."/>
            <person name="Tanaka T."/>
            <person name="Numa H."/>
            <person name="Kim J."/>
            <person name="Kawahara Y."/>
            <person name="Wakimoto H."/>
            <person name="Yang C.C."/>
            <person name="Iwamoto M."/>
            <person name="Abe T."/>
            <person name="Yamada Y."/>
            <person name="Muto A."/>
            <person name="Inokuchi H."/>
            <person name="Ikemura T."/>
            <person name="Matsumoto T."/>
            <person name="Sasaki T."/>
            <person name="Itoh T."/>
        </authorList>
    </citation>
    <scope>NUCLEOTIDE SEQUENCE [LARGE SCALE GENOMIC DNA]</scope>
    <source>
        <strain evidence="2">cv. Nipponbare</strain>
    </source>
</reference>
<feature type="non-terminal residue" evidence="1">
    <location>
        <position position="191"/>
    </location>
</feature>
<dbReference type="PaxDb" id="39947-A0A0P0WKB5"/>
<accession>A0A0P0WKB5</accession>
<feature type="non-terminal residue" evidence="1">
    <location>
        <position position="1"/>
    </location>
</feature>
<dbReference type="FunCoup" id="A0A0P0WKB5">
    <property type="interactions" value="118"/>
</dbReference>
<evidence type="ECO:0000313" key="1">
    <source>
        <dbReference type="EMBL" id="BAS93119.1"/>
    </source>
</evidence>
<proteinExistence type="predicted"/>